<name>A0ABV0YP86_9TELE</name>
<dbReference type="EMBL" id="JAHRIP010038776">
    <property type="protein sequence ID" value="MEQ2295601.1"/>
    <property type="molecule type" value="Genomic_DNA"/>
</dbReference>
<proteinExistence type="predicted"/>
<evidence type="ECO:0000313" key="2">
    <source>
        <dbReference type="EMBL" id="MEQ2295601.1"/>
    </source>
</evidence>
<sequence>MHLHHNDGYCKCSNLCPPLMPSCCVNQMPADVFSITAEEQPGENSLERWGCMGVEGQSRHLPDSLERPSPLSHLPLLDVRGDDAGPYGHRLDGQSGLTFSYPDVTQRPLQYGKALYLHISNPPGFSCKQGQR</sequence>
<feature type="region of interest" description="Disordered" evidence="1">
    <location>
        <begin position="60"/>
        <end position="91"/>
    </location>
</feature>
<evidence type="ECO:0000256" key="1">
    <source>
        <dbReference type="SAM" id="MobiDB-lite"/>
    </source>
</evidence>
<protein>
    <submittedName>
        <fullName evidence="2">Uncharacterized protein</fullName>
    </submittedName>
</protein>
<evidence type="ECO:0000313" key="3">
    <source>
        <dbReference type="Proteomes" id="UP001469553"/>
    </source>
</evidence>
<comment type="caution">
    <text evidence="2">The sequence shown here is derived from an EMBL/GenBank/DDBJ whole genome shotgun (WGS) entry which is preliminary data.</text>
</comment>
<keyword evidence="3" id="KW-1185">Reference proteome</keyword>
<gene>
    <name evidence="2" type="ORF">AMECASPLE_016074</name>
</gene>
<accession>A0ABV0YP86</accession>
<organism evidence="2 3">
    <name type="scientific">Ameca splendens</name>
    <dbReference type="NCBI Taxonomy" id="208324"/>
    <lineage>
        <taxon>Eukaryota</taxon>
        <taxon>Metazoa</taxon>
        <taxon>Chordata</taxon>
        <taxon>Craniata</taxon>
        <taxon>Vertebrata</taxon>
        <taxon>Euteleostomi</taxon>
        <taxon>Actinopterygii</taxon>
        <taxon>Neopterygii</taxon>
        <taxon>Teleostei</taxon>
        <taxon>Neoteleostei</taxon>
        <taxon>Acanthomorphata</taxon>
        <taxon>Ovalentaria</taxon>
        <taxon>Atherinomorphae</taxon>
        <taxon>Cyprinodontiformes</taxon>
        <taxon>Goodeidae</taxon>
        <taxon>Ameca</taxon>
    </lineage>
</organism>
<dbReference type="Proteomes" id="UP001469553">
    <property type="component" value="Unassembled WGS sequence"/>
</dbReference>
<reference evidence="2 3" key="1">
    <citation type="submission" date="2021-06" db="EMBL/GenBank/DDBJ databases">
        <authorList>
            <person name="Palmer J.M."/>
        </authorList>
    </citation>
    <scope>NUCLEOTIDE SEQUENCE [LARGE SCALE GENOMIC DNA]</scope>
    <source>
        <strain evidence="2 3">AS_MEX2019</strain>
        <tissue evidence="2">Muscle</tissue>
    </source>
</reference>